<name>A0A6A3CP00_HIBSY</name>
<gene>
    <name evidence="1" type="ORF">F3Y22_tig00002847pilonHSYRG00070</name>
</gene>
<keyword evidence="2" id="KW-1185">Reference proteome</keyword>
<dbReference type="Proteomes" id="UP000436088">
    <property type="component" value="Unassembled WGS sequence"/>
</dbReference>
<protein>
    <submittedName>
        <fullName evidence="1">Diacylglycerol kinase1 isoform 1</fullName>
    </submittedName>
</protein>
<dbReference type="AlphaFoldDB" id="A0A6A3CP00"/>
<comment type="caution">
    <text evidence="1">The sequence shown here is derived from an EMBL/GenBank/DDBJ whole genome shotgun (WGS) entry which is preliminary data.</text>
</comment>
<dbReference type="GO" id="GO:0016301">
    <property type="term" value="F:kinase activity"/>
    <property type="evidence" value="ECO:0007669"/>
    <property type="project" value="UniProtKB-KW"/>
</dbReference>
<reference evidence="1" key="1">
    <citation type="submission" date="2019-09" db="EMBL/GenBank/DDBJ databases">
        <title>Draft genome information of white flower Hibiscus syriacus.</title>
        <authorList>
            <person name="Kim Y.-M."/>
        </authorList>
    </citation>
    <scope>NUCLEOTIDE SEQUENCE [LARGE SCALE GENOMIC DNA]</scope>
    <source>
        <strain evidence="1">YM2019G1</strain>
    </source>
</reference>
<sequence length="183" mass="20924">MALNLPCLISMHSKPENLPFKEKNSRHLFTDERNVQGKHPASHPEIPKEMQLTYASPTYDHIQTLDPIARLSPRKNGSTLYDSYELQAVSYQLNKAMQLQRLSCSSPAYLCYLKSPLYSQCFSREDKKKVLCSHLTCAAINRNAASNMRTKKVAGGFAAKLWNKIKQRLLRSNIKLRKDLRDA</sequence>
<accession>A0A6A3CP00</accession>
<keyword evidence="1" id="KW-0808">Transferase</keyword>
<organism evidence="1 2">
    <name type="scientific">Hibiscus syriacus</name>
    <name type="common">Rose of Sharon</name>
    <dbReference type="NCBI Taxonomy" id="106335"/>
    <lineage>
        <taxon>Eukaryota</taxon>
        <taxon>Viridiplantae</taxon>
        <taxon>Streptophyta</taxon>
        <taxon>Embryophyta</taxon>
        <taxon>Tracheophyta</taxon>
        <taxon>Spermatophyta</taxon>
        <taxon>Magnoliopsida</taxon>
        <taxon>eudicotyledons</taxon>
        <taxon>Gunneridae</taxon>
        <taxon>Pentapetalae</taxon>
        <taxon>rosids</taxon>
        <taxon>malvids</taxon>
        <taxon>Malvales</taxon>
        <taxon>Malvaceae</taxon>
        <taxon>Malvoideae</taxon>
        <taxon>Hibiscus</taxon>
    </lineage>
</organism>
<proteinExistence type="predicted"/>
<evidence type="ECO:0000313" key="1">
    <source>
        <dbReference type="EMBL" id="KAE8730883.1"/>
    </source>
</evidence>
<dbReference type="EMBL" id="VEPZ02000198">
    <property type="protein sequence ID" value="KAE8730883.1"/>
    <property type="molecule type" value="Genomic_DNA"/>
</dbReference>
<keyword evidence="1" id="KW-0418">Kinase</keyword>
<evidence type="ECO:0000313" key="2">
    <source>
        <dbReference type="Proteomes" id="UP000436088"/>
    </source>
</evidence>